<protein>
    <submittedName>
        <fullName evidence="2">Ribonuclease H-like domain-containing protein</fullName>
    </submittedName>
</protein>
<name>A0ABQ5ANA1_9ASTR</name>
<dbReference type="PANTHER" id="PTHR11439">
    <property type="entry name" value="GAG-POL-RELATED RETROTRANSPOSON"/>
    <property type="match status" value="1"/>
</dbReference>
<gene>
    <name evidence="2" type="ORF">Tco_0838612</name>
</gene>
<evidence type="ECO:0000313" key="2">
    <source>
        <dbReference type="EMBL" id="GJT04150.1"/>
    </source>
</evidence>
<reference evidence="2" key="1">
    <citation type="journal article" date="2022" name="Int. J. Mol. Sci.">
        <title>Draft Genome of Tanacetum Coccineum: Genomic Comparison of Closely Related Tanacetum-Family Plants.</title>
        <authorList>
            <person name="Yamashiro T."/>
            <person name="Shiraishi A."/>
            <person name="Nakayama K."/>
            <person name="Satake H."/>
        </authorList>
    </citation>
    <scope>NUCLEOTIDE SEQUENCE</scope>
</reference>
<sequence>MLVCCFLSQEEPKKITQALQDESWVEAMQEELLQNKRDERGTIIKNKARLVAQGYRQEEGVDYDEVFAPVARIEAIRHPLWDSPFIKWMSKVHFCMATSQKRDIKDIMLVQVYVDDIIFGSTKHINGAKEFEELMHKREFTQDKYVKDILNKFDFRTIKPATTPIEAHKALGKDEEGEIVICISLQINDWLSHVLTASRPDIMFVVCLCARFQVTPKVSHMNAVKRIFRYLKHQPKLGLWYPKDSPFHLEAFSDSDYAGDNHDRKIKFWCDVKSWKGIGLWASARTNNYNESTICIVKNPVFHSKTKHIQIRHHFIRDCYDQRLINVVKWEVVL</sequence>
<accession>A0ABQ5ANA1</accession>
<organism evidence="2 3">
    <name type="scientific">Tanacetum coccineum</name>
    <dbReference type="NCBI Taxonomy" id="301880"/>
    <lineage>
        <taxon>Eukaryota</taxon>
        <taxon>Viridiplantae</taxon>
        <taxon>Streptophyta</taxon>
        <taxon>Embryophyta</taxon>
        <taxon>Tracheophyta</taxon>
        <taxon>Spermatophyta</taxon>
        <taxon>Magnoliopsida</taxon>
        <taxon>eudicotyledons</taxon>
        <taxon>Gunneridae</taxon>
        <taxon>Pentapetalae</taxon>
        <taxon>asterids</taxon>
        <taxon>campanulids</taxon>
        <taxon>Asterales</taxon>
        <taxon>Asteraceae</taxon>
        <taxon>Asteroideae</taxon>
        <taxon>Anthemideae</taxon>
        <taxon>Anthemidinae</taxon>
        <taxon>Tanacetum</taxon>
    </lineage>
</organism>
<evidence type="ECO:0000313" key="3">
    <source>
        <dbReference type="Proteomes" id="UP001151760"/>
    </source>
</evidence>
<proteinExistence type="predicted"/>
<dbReference type="EMBL" id="BQNB010012486">
    <property type="protein sequence ID" value="GJT04150.1"/>
    <property type="molecule type" value="Genomic_DNA"/>
</dbReference>
<reference evidence="2" key="2">
    <citation type="submission" date="2022-01" db="EMBL/GenBank/DDBJ databases">
        <authorList>
            <person name="Yamashiro T."/>
            <person name="Shiraishi A."/>
            <person name="Satake H."/>
            <person name="Nakayama K."/>
        </authorList>
    </citation>
    <scope>NUCLEOTIDE SEQUENCE</scope>
</reference>
<keyword evidence="3" id="KW-1185">Reference proteome</keyword>
<dbReference type="Proteomes" id="UP001151760">
    <property type="component" value="Unassembled WGS sequence"/>
</dbReference>
<feature type="domain" description="Reverse transcriptase Ty1/copia-type" evidence="1">
    <location>
        <begin position="35"/>
        <end position="77"/>
    </location>
</feature>
<evidence type="ECO:0000259" key="1">
    <source>
        <dbReference type="Pfam" id="PF07727"/>
    </source>
</evidence>
<dbReference type="Pfam" id="PF07727">
    <property type="entry name" value="RVT_2"/>
    <property type="match status" value="1"/>
</dbReference>
<dbReference type="PANTHER" id="PTHR11439:SF495">
    <property type="entry name" value="REVERSE TRANSCRIPTASE, RNA-DEPENDENT DNA POLYMERASE-RELATED"/>
    <property type="match status" value="1"/>
</dbReference>
<dbReference type="InterPro" id="IPR013103">
    <property type="entry name" value="RVT_2"/>
</dbReference>
<comment type="caution">
    <text evidence="2">The sequence shown here is derived from an EMBL/GenBank/DDBJ whole genome shotgun (WGS) entry which is preliminary data.</text>
</comment>